<dbReference type="SUPFAM" id="SSF49313">
    <property type="entry name" value="Cadherin-like"/>
    <property type="match status" value="2"/>
</dbReference>
<dbReference type="EMBL" id="NBXE01000008">
    <property type="protein sequence ID" value="RFA28617.1"/>
    <property type="molecule type" value="Genomic_DNA"/>
</dbReference>
<dbReference type="PANTHER" id="PTHR47197">
    <property type="entry name" value="PROTEIN NIRF"/>
    <property type="match status" value="1"/>
</dbReference>
<gene>
    <name evidence="4" type="ORF">B7R25_02490</name>
</gene>
<dbReference type="InterPro" id="IPR011045">
    <property type="entry name" value="N2O_reductase_N"/>
</dbReference>
<evidence type="ECO:0000259" key="3">
    <source>
        <dbReference type="SMART" id="SM00736"/>
    </source>
</evidence>
<feature type="chain" id="PRO_5039378430" description="Dystroglycan-type cadherin-like domain-containing protein" evidence="2">
    <location>
        <begin position="28"/>
        <end position="575"/>
    </location>
</feature>
<dbReference type="InterPro" id="IPR015919">
    <property type="entry name" value="Cadherin-like_sf"/>
</dbReference>
<dbReference type="SUPFAM" id="SSF50974">
    <property type="entry name" value="Nitrous oxide reductase, N-terminal domain"/>
    <property type="match status" value="1"/>
</dbReference>
<dbReference type="PANTHER" id="PTHR47197:SF3">
    <property type="entry name" value="DIHYDRO-HEME D1 DEHYDROGENASE"/>
    <property type="match status" value="1"/>
</dbReference>
<dbReference type="AlphaFoldDB" id="A0A3E0WDT0"/>
<dbReference type="InterPro" id="IPR015943">
    <property type="entry name" value="WD40/YVTN_repeat-like_dom_sf"/>
</dbReference>
<feature type="domain" description="Dystroglycan-type cadherin-like" evidence="3">
    <location>
        <begin position="347"/>
        <end position="435"/>
    </location>
</feature>
<keyword evidence="2" id="KW-0732">Signal</keyword>
<proteinExistence type="predicted"/>
<sequence length="575" mass="57472">MNLATPPRVIVMGLALGCVLAAQFTVAGLPSASAVGSTYTNVGGTPYALVVDQLTHRVFTTDYSAGTVTIFDGSVEHRKITTVTVGSAGARPVAIALDESSQSVFVANADAGTVSRFDADDPDPVAEALVRVDDPSALAIDPATHLVYVTSASMNRVSWFDGSADAPALNSVPVGRQPSGVAIDTTARLVAVTNLADGTVSRFPAVQPASPTPSAPPTVTTFPVGSSPSAIAVDQSNHIAVATNLRDDSISRFDLTAETPVVSSVTVGRGPASVVIDPATHYAFVANGLGETVSQFDVMNPAPPVMVVPLGKAPRGVGYDPGLKTVYASNPLNGIVAGRPPLTPAPPQIVSEDPHVLTVGTWFSHAFEASGTPQPTLSLSSPLPDGLTFDASNGGLTGTPTSEGTVTVTLTAHNLAGADAVHTYRLVVRQVAPSLMPSQPLPNGTVGRTYSSRLAPAGSAPATCVVSSGRLPAGVALAGSTCALSGKPAAAGPWEFQVTASNSGGSVAASFSVTVAPGGGGGGGGCGDALGDGPADVRGDGRGDAEPLGPALELPAPAPTGPAPLKLIEEGKPSC</sequence>
<dbReference type="Gene3D" id="2.130.10.10">
    <property type="entry name" value="YVTN repeat-like/Quinoprotein amine dehydrogenase"/>
    <property type="match status" value="2"/>
</dbReference>
<reference evidence="4 5" key="1">
    <citation type="submission" date="2017-04" db="EMBL/GenBank/DDBJ databases">
        <title>Comparative genome analysis of Subtercola boreus.</title>
        <authorList>
            <person name="Cho Y.-J."/>
            <person name="Cho A."/>
            <person name="Kim O.-S."/>
            <person name="Lee J.-I."/>
        </authorList>
    </citation>
    <scope>NUCLEOTIDE SEQUENCE [LARGE SCALE GENOMIC DNA]</scope>
    <source>
        <strain evidence="4 5">P28004</strain>
    </source>
</reference>
<dbReference type="InterPro" id="IPR051200">
    <property type="entry name" value="Host-pathogen_enzymatic-act"/>
</dbReference>
<organism evidence="4 5">
    <name type="scientific">Subtercola boreus</name>
    <dbReference type="NCBI Taxonomy" id="120213"/>
    <lineage>
        <taxon>Bacteria</taxon>
        <taxon>Bacillati</taxon>
        <taxon>Actinomycetota</taxon>
        <taxon>Actinomycetes</taxon>
        <taxon>Micrococcales</taxon>
        <taxon>Microbacteriaceae</taxon>
        <taxon>Subtercola</taxon>
    </lineage>
</organism>
<feature type="signal peptide" evidence="2">
    <location>
        <begin position="1"/>
        <end position="27"/>
    </location>
</feature>
<protein>
    <recommendedName>
        <fullName evidence="3">Dystroglycan-type cadherin-like domain-containing protein</fullName>
    </recommendedName>
</protein>
<dbReference type="InterPro" id="IPR006644">
    <property type="entry name" value="Cadg"/>
</dbReference>
<dbReference type="OrthoDB" id="5123215at2"/>
<dbReference type="RefSeq" id="WP_116417414.1">
    <property type="nucleotide sequence ID" value="NZ_NBXC01000008.1"/>
</dbReference>
<dbReference type="Pfam" id="PF10282">
    <property type="entry name" value="Lactonase"/>
    <property type="match status" value="1"/>
</dbReference>
<dbReference type="Proteomes" id="UP000257080">
    <property type="component" value="Unassembled WGS sequence"/>
</dbReference>
<evidence type="ECO:0000313" key="5">
    <source>
        <dbReference type="Proteomes" id="UP000257080"/>
    </source>
</evidence>
<accession>A0A3E0WDT0</accession>
<dbReference type="Gene3D" id="2.60.40.10">
    <property type="entry name" value="Immunoglobulins"/>
    <property type="match status" value="2"/>
</dbReference>
<dbReference type="InterPro" id="IPR019405">
    <property type="entry name" value="Lactonase_7-beta_prop"/>
</dbReference>
<feature type="compositionally biased region" description="Low complexity" evidence="1">
    <location>
        <begin position="546"/>
        <end position="555"/>
    </location>
</feature>
<feature type="region of interest" description="Disordered" evidence="1">
    <location>
        <begin position="524"/>
        <end position="575"/>
    </location>
</feature>
<dbReference type="GO" id="GO:0005509">
    <property type="term" value="F:calcium ion binding"/>
    <property type="evidence" value="ECO:0007669"/>
    <property type="project" value="InterPro"/>
</dbReference>
<dbReference type="InterPro" id="IPR013783">
    <property type="entry name" value="Ig-like_fold"/>
</dbReference>
<comment type="caution">
    <text evidence="4">The sequence shown here is derived from an EMBL/GenBank/DDBJ whole genome shotgun (WGS) entry which is preliminary data.</text>
</comment>
<dbReference type="Pfam" id="PF05345">
    <property type="entry name" value="He_PIG"/>
    <property type="match status" value="2"/>
</dbReference>
<dbReference type="SMART" id="SM00736">
    <property type="entry name" value="CADG"/>
    <property type="match status" value="1"/>
</dbReference>
<feature type="compositionally biased region" description="Basic and acidic residues" evidence="1">
    <location>
        <begin position="535"/>
        <end position="545"/>
    </location>
</feature>
<dbReference type="GO" id="GO:0016020">
    <property type="term" value="C:membrane"/>
    <property type="evidence" value="ECO:0007669"/>
    <property type="project" value="InterPro"/>
</dbReference>
<evidence type="ECO:0000313" key="4">
    <source>
        <dbReference type="EMBL" id="RFA28617.1"/>
    </source>
</evidence>
<evidence type="ECO:0000256" key="1">
    <source>
        <dbReference type="SAM" id="MobiDB-lite"/>
    </source>
</evidence>
<evidence type="ECO:0000256" key="2">
    <source>
        <dbReference type="SAM" id="SignalP"/>
    </source>
</evidence>
<dbReference type="GO" id="GO:0005975">
    <property type="term" value="P:carbohydrate metabolic process"/>
    <property type="evidence" value="ECO:0007669"/>
    <property type="project" value="UniProtKB-ARBA"/>
</dbReference>
<name>A0A3E0WDT0_9MICO</name>